<dbReference type="InterPro" id="IPR027417">
    <property type="entry name" value="P-loop_NTPase"/>
</dbReference>
<evidence type="ECO:0000313" key="1">
    <source>
        <dbReference type="EMBL" id="KAK5966386.1"/>
    </source>
</evidence>
<protein>
    <submittedName>
        <fullName evidence="1">Uncharacterized protein</fullName>
    </submittedName>
</protein>
<comment type="caution">
    <text evidence="1">The sequence shown here is derived from an EMBL/GenBank/DDBJ whole genome shotgun (WGS) entry which is preliminary data.</text>
</comment>
<gene>
    <name evidence="1" type="ORF">GCK32_020848</name>
</gene>
<dbReference type="Proteomes" id="UP001331761">
    <property type="component" value="Unassembled WGS sequence"/>
</dbReference>
<keyword evidence="2" id="KW-1185">Reference proteome</keyword>
<evidence type="ECO:0000313" key="2">
    <source>
        <dbReference type="Proteomes" id="UP001331761"/>
    </source>
</evidence>
<dbReference type="EMBL" id="WIXE01023545">
    <property type="protein sequence ID" value="KAK5966386.1"/>
    <property type="molecule type" value="Genomic_DNA"/>
</dbReference>
<feature type="non-terminal residue" evidence="1">
    <location>
        <position position="1"/>
    </location>
</feature>
<accession>A0AAN8EQR5</accession>
<organism evidence="1 2">
    <name type="scientific">Trichostrongylus colubriformis</name>
    <name type="common">Black scour worm</name>
    <dbReference type="NCBI Taxonomy" id="6319"/>
    <lineage>
        <taxon>Eukaryota</taxon>
        <taxon>Metazoa</taxon>
        <taxon>Ecdysozoa</taxon>
        <taxon>Nematoda</taxon>
        <taxon>Chromadorea</taxon>
        <taxon>Rhabditida</taxon>
        <taxon>Rhabditina</taxon>
        <taxon>Rhabditomorpha</taxon>
        <taxon>Strongyloidea</taxon>
        <taxon>Trichostrongylidae</taxon>
        <taxon>Trichostrongylus</taxon>
    </lineage>
</organism>
<name>A0AAN8EQR5_TRICO</name>
<reference evidence="1 2" key="1">
    <citation type="submission" date="2019-10" db="EMBL/GenBank/DDBJ databases">
        <title>Assembly and Annotation for the nematode Trichostrongylus colubriformis.</title>
        <authorList>
            <person name="Martin J."/>
        </authorList>
    </citation>
    <scope>NUCLEOTIDE SEQUENCE [LARGE SCALE GENOMIC DNA]</scope>
    <source>
        <strain evidence="1">G859</strain>
        <tissue evidence="1">Whole worm</tissue>
    </source>
</reference>
<dbReference type="SUPFAM" id="SSF52540">
    <property type="entry name" value="P-loop containing nucleoside triphosphate hydrolases"/>
    <property type="match status" value="1"/>
</dbReference>
<sequence length="124" mass="14179">CSCLFSPPQVVRLLSDVSFKAVSGEVHALVGTDEITGERFKKLCSFLSGRQWCPGFMTVHSFLYYTAALTFENFLPRKEIDKRVHMLLRQFDLLGYGHEKLHDLSYSAQRRALIANALIKDPRE</sequence>
<proteinExistence type="predicted"/>
<dbReference type="Gene3D" id="3.40.50.300">
    <property type="entry name" value="P-loop containing nucleotide triphosphate hydrolases"/>
    <property type="match status" value="1"/>
</dbReference>
<dbReference type="AlphaFoldDB" id="A0AAN8EQR5"/>